<protein>
    <submittedName>
        <fullName evidence="2">Fkh2p</fullName>
    </submittedName>
</protein>
<evidence type="ECO:0000256" key="1">
    <source>
        <dbReference type="SAM" id="MobiDB-lite"/>
    </source>
</evidence>
<dbReference type="AlphaFoldDB" id="N1NWM5"/>
<evidence type="ECO:0000313" key="2">
    <source>
        <dbReference type="EMBL" id="EIW08024.1"/>
    </source>
</evidence>
<proteinExistence type="predicted"/>
<gene>
    <name evidence="2" type="ORF">CENPK1137D_2611</name>
</gene>
<feature type="region of interest" description="Disordered" evidence="1">
    <location>
        <begin position="1"/>
        <end position="152"/>
    </location>
</feature>
<feature type="compositionally biased region" description="Polar residues" evidence="1">
    <location>
        <begin position="138"/>
        <end position="152"/>
    </location>
</feature>
<dbReference type="HOGENOM" id="CLU_1571838_0_0_1"/>
<feature type="compositionally biased region" description="Polar residues" evidence="1">
    <location>
        <begin position="35"/>
        <end position="45"/>
    </location>
</feature>
<name>N1NWM5_YEASC</name>
<sequence>MEAYTPERGSANRARSPLHSNSNNTNNNGANNSNLQTSGMENKQTGLVLDSNVLKSMESNNDNRRLTPSTSKSQNVKSSPGVWNLLQFSSTNNTPAADSGGNKRGFSINPDIKAKENENATSEKDSDSNSNDLETKDINSSPLKNQGGSTANAKELILDTDGAKISIINN</sequence>
<feature type="compositionally biased region" description="Polar residues" evidence="1">
    <location>
        <begin position="86"/>
        <end position="96"/>
    </location>
</feature>
<dbReference type="Proteomes" id="UP000013192">
    <property type="component" value="Chromosome XIV"/>
</dbReference>
<dbReference type="EMBL" id="CM001535">
    <property type="protein sequence ID" value="EIW08024.1"/>
    <property type="molecule type" value="Genomic_DNA"/>
</dbReference>
<feature type="compositionally biased region" description="Low complexity" evidence="1">
    <location>
        <begin position="20"/>
        <end position="34"/>
    </location>
</feature>
<accession>N1NWM5</accession>
<feature type="compositionally biased region" description="Polar residues" evidence="1">
    <location>
        <begin position="53"/>
        <end position="78"/>
    </location>
</feature>
<reference evidence="2" key="1">
    <citation type="submission" date="2012-03" db="EMBL/GenBank/DDBJ databases">
        <title>De novo sequencing, assembly and analysis of the genome of the laboratory strain Saccharomyces cerevisiae CEN.PK113-7D, a model for modern industrial biotechnology.</title>
        <authorList>
            <person name="Nijkamp J.F."/>
            <person name="van den Broek M.A."/>
            <person name="Datema E."/>
            <person name="de Kok S."/>
            <person name="Bosman L."/>
            <person name="Luttink M.A."/>
            <person name="Daran-Lapujade P."/>
            <person name="Vongsangnak W."/>
            <person name="Nielsen J."/>
            <person name="Heijne W.H.M."/>
            <person name="Klaassen P."/>
            <person name="Platt D."/>
            <person name="Paddon C.J."/>
            <person name="Koetter P."/>
            <person name="van Ham R.C."/>
            <person name="Reinders M.J.T."/>
            <person name="Pronk J.T."/>
            <person name="de Ridder D."/>
            <person name="Daran J.-M."/>
        </authorList>
    </citation>
    <scope>NUCLEOTIDE SEQUENCE</scope>
    <source>
        <strain evidence="2">CEN.PK113-7D</strain>
    </source>
</reference>
<organism evidence="2">
    <name type="scientific">Saccharomyces cerevisiae (strain CEN.PK113-7D)</name>
    <name type="common">Baker's yeast</name>
    <dbReference type="NCBI Taxonomy" id="889517"/>
    <lineage>
        <taxon>Eukaryota</taxon>
        <taxon>Fungi</taxon>
        <taxon>Dikarya</taxon>
        <taxon>Ascomycota</taxon>
        <taxon>Saccharomycotina</taxon>
        <taxon>Saccharomycetes</taxon>
        <taxon>Saccharomycetales</taxon>
        <taxon>Saccharomycetaceae</taxon>
        <taxon>Saccharomyces</taxon>
    </lineage>
</organism>
<feature type="compositionally biased region" description="Basic and acidic residues" evidence="1">
    <location>
        <begin position="112"/>
        <end position="137"/>
    </location>
</feature>